<evidence type="ECO:0000313" key="1">
    <source>
        <dbReference type="EMBL" id="CAK02401.1"/>
    </source>
</evidence>
<keyword evidence="2" id="KW-1185">Reference proteome</keyword>
<accession>A9IYP6</accession>
<dbReference type="Gene3D" id="3.40.190.80">
    <property type="match status" value="1"/>
</dbReference>
<evidence type="ECO:0000313" key="2">
    <source>
        <dbReference type="Proteomes" id="UP000001592"/>
    </source>
</evidence>
<name>A9IYP6_BART1</name>
<dbReference type="SUPFAM" id="SSF56655">
    <property type="entry name" value="Carbohydrate phosphatase"/>
    <property type="match status" value="1"/>
</dbReference>
<dbReference type="AlphaFoldDB" id="A9IYP6"/>
<dbReference type="HOGENOM" id="CLU_2630990_0_0_5"/>
<gene>
    <name evidence="1" type="primary">suhB (fragment)</name>
    <name evidence="1" type="ordered locus">BT_2405</name>
</gene>
<organism evidence="1 2">
    <name type="scientific">Bartonella tribocorum (strain DSM 28219 / CCUG 45778 / CIP 105476 / IBS 506)</name>
    <dbReference type="NCBI Taxonomy" id="382640"/>
    <lineage>
        <taxon>Bacteria</taxon>
        <taxon>Pseudomonadati</taxon>
        <taxon>Pseudomonadota</taxon>
        <taxon>Alphaproteobacteria</taxon>
        <taxon>Hyphomicrobiales</taxon>
        <taxon>Bartonellaceae</taxon>
        <taxon>Bartonella</taxon>
    </lineage>
</organism>
<dbReference type="KEGG" id="btr:BT_2405"/>
<proteinExistence type="predicted"/>
<dbReference type="EMBL" id="AM260525">
    <property type="protein sequence ID" value="CAK02401.1"/>
    <property type="molecule type" value="Genomic_DNA"/>
</dbReference>
<dbReference type="Proteomes" id="UP000001592">
    <property type="component" value="Chromosome"/>
</dbReference>
<protein>
    <submittedName>
        <fullName evidence="1">Inositol-1-monophosphatase family protein</fullName>
    </submittedName>
</protein>
<sequence length="77" mass="8666">MPHFGRPGHGTYLIELRNMMMEVAGLRRFGAAALDLAYVAAGRTDGYWEDNLQICNRTPRIQIVHKTITNDQAPINP</sequence>
<reference evidence="1 2" key="1">
    <citation type="journal article" date="2007" name="Nat. Genet.">
        <title>Genomic analysis of Bartonella identifies type IV secretion systems as host adaptability factors.</title>
        <authorList>
            <person name="Saenz H.L."/>
            <person name="Engel P."/>
            <person name="Stoeckli M.C."/>
            <person name="Lanz C."/>
            <person name="Raddatz G."/>
            <person name="Vayssier-Taussat M."/>
            <person name="Birtles R."/>
            <person name="Schuster S.C."/>
            <person name="Dehio C."/>
        </authorList>
    </citation>
    <scope>NUCLEOTIDE SEQUENCE [LARGE SCALE GENOMIC DNA]</scope>
    <source>
        <strain evidence="2">DSM 28219 / CCUG 45778 / CIP 105476 / IBS 506</strain>
    </source>
</reference>